<dbReference type="AlphaFoldDB" id="A0A090M357"/>
<dbReference type="InParanoid" id="A0A090M357"/>
<dbReference type="OrthoDB" id="424402at2759"/>
<gene>
    <name evidence="4" type="ORF">BE221DRAFT_79138</name>
    <name evidence="3" type="ORF">OT_ostta03g02310</name>
</gene>
<evidence type="ECO:0000259" key="2">
    <source>
        <dbReference type="Pfam" id="PF01918"/>
    </source>
</evidence>
<feature type="domain" description="DNA/RNA-binding protein Alba-like" evidence="2">
    <location>
        <begin position="16"/>
        <end position="76"/>
    </location>
</feature>
<protein>
    <submittedName>
        <fullName evidence="3">DNA/RNA-binding protein Alba-like</fullName>
    </submittedName>
</protein>
<reference evidence="3 5" key="1">
    <citation type="journal article" date="2006" name="Proc. Natl. Acad. Sci. U.S.A.">
        <title>Genome analysis of the smallest free-living eukaryote Ostreococcus tauri unveils many unique features.</title>
        <authorList>
            <person name="Derelle E."/>
            <person name="Ferraz C."/>
            <person name="Rombauts S."/>
            <person name="Rouze P."/>
            <person name="Worden A.Z."/>
            <person name="Robbens S."/>
            <person name="Partensky F."/>
            <person name="Degroeve S."/>
            <person name="Echeynie S."/>
            <person name="Cooke R."/>
            <person name="Saeys Y."/>
            <person name="Wuyts J."/>
            <person name="Jabbari K."/>
            <person name="Bowler C."/>
            <person name="Panaud O."/>
            <person name="Piegu B."/>
            <person name="Ball S.G."/>
            <person name="Ral J.-P."/>
            <person name="Bouget F.-Y."/>
            <person name="Piganeau G."/>
            <person name="De Baets B."/>
            <person name="Picard A."/>
            <person name="Delseny M."/>
            <person name="Demaille J."/>
            <person name="Van de Peer Y."/>
            <person name="Moreau H."/>
        </authorList>
    </citation>
    <scope>NUCLEOTIDE SEQUENCE [LARGE SCALE GENOMIC DNA]</scope>
    <source>
        <strain evidence="3 5">OTTH0595</strain>
    </source>
</reference>
<dbReference type="Gene3D" id="3.30.110.20">
    <property type="entry name" value="Alba-like domain"/>
    <property type="match status" value="1"/>
</dbReference>
<organism evidence="3 5">
    <name type="scientific">Ostreococcus tauri</name>
    <name type="common">Marine green alga</name>
    <dbReference type="NCBI Taxonomy" id="70448"/>
    <lineage>
        <taxon>Eukaryota</taxon>
        <taxon>Viridiplantae</taxon>
        <taxon>Chlorophyta</taxon>
        <taxon>Mamiellophyceae</taxon>
        <taxon>Mamiellales</taxon>
        <taxon>Bathycoccaceae</taxon>
        <taxon>Ostreococcus</taxon>
    </lineage>
</organism>
<accession>A0A1Y5I2V8</accession>
<dbReference type="Proteomes" id="UP000195557">
    <property type="component" value="Unassembled WGS sequence"/>
</dbReference>
<dbReference type="SUPFAM" id="SSF82704">
    <property type="entry name" value="AlbA-like"/>
    <property type="match status" value="1"/>
</dbReference>
<dbReference type="GO" id="GO:0003676">
    <property type="term" value="F:nucleic acid binding"/>
    <property type="evidence" value="ECO:0007669"/>
    <property type="project" value="InterPro"/>
</dbReference>
<proteinExistence type="predicted"/>
<evidence type="ECO:0000313" key="4">
    <source>
        <dbReference type="EMBL" id="OUS43836.1"/>
    </source>
</evidence>
<keyword evidence="5" id="KW-1185">Reference proteome</keyword>
<accession>A0A090M357</accession>
<feature type="region of interest" description="Disordered" evidence="1">
    <location>
        <begin position="102"/>
        <end position="131"/>
    </location>
</feature>
<sequence length="161" mass="16930">MANAKRASAKTRISKTVDVGNAGDVQECANEALKALSSGARTVVVVRGIGTQVSKTVAVAELVKSSLTGIHQCTTYAPVKVKGAKATEIRIELATTSEELDVHSPGYQAPDTIMGKPSPRKRKEWNDEPAMPLKKKVAKAFAATNASKGDANRKKVALSSA</sequence>
<reference evidence="3" key="2">
    <citation type="journal article" date="2014" name="BMC Genomics">
        <title>An improved genome of the model marine alga Ostreococcus tauri unfolds by assessing Illumina de novo assemblies.</title>
        <authorList>
            <person name="Blanc-Mathieu R."/>
            <person name="Verhelst B."/>
            <person name="Derelle E."/>
            <person name="Rombauts S."/>
            <person name="Bouget F.Y."/>
            <person name="Carre I."/>
            <person name="Chateau A."/>
            <person name="Eyre-Walker A."/>
            <person name="Grimsley N."/>
            <person name="Moreau H."/>
            <person name="Piegu B."/>
            <person name="Rivals E."/>
            <person name="Schackwitz W."/>
            <person name="Van de Peer Y."/>
            <person name="Piganeau G."/>
        </authorList>
    </citation>
    <scope>NUCLEOTIDE SEQUENCE</scope>
    <source>
        <strain evidence="3">RCC4221</strain>
    </source>
</reference>
<dbReference type="Proteomes" id="UP000009170">
    <property type="component" value="Unassembled WGS sequence"/>
</dbReference>
<evidence type="ECO:0000256" key="1">
    <source>
        <dbReference type="SAM" id="MobiDB-lite"/>
    </source>
</evidence>
<dbReference type="Pfam" id="PF01918">
    <property type="entry name" value="Alba"/>
    <property type="match status" value="1"/>
</dbReference>
<dbReference type="InterPro" id="IPR036882">
    <property type="entry name" value="Alba-like_dom_sf"/>
</dbReference>
<dbReference type="EMBL" id="KZ155826">
    <property type="protein sequence ID" value="OUS43836.1"/>
    <property type="molecule type" value="Genomic_DNA"/>
</dbReference>
<evidence type="ECO:0000313" key="3">
    <source>
        <dbReference type="EMBL" id="CEF97102.1"/>
    </source>
</evidence>
<name>A0A090M357_OSTTA</name>
<dbReference type="EMBL" id="CAID01000003">
    <property type="protein sequence ID" value="CEF97102.1"/>
    <property type="molecule type" value="Genomic_DNA"/>
</dbReference>
<accession>A0A454XVT2</accession>
<dbReference type="InterPro" id="IPR002775">
    <property type="entry name" value="DNA/RNA-bd_Alba-like"/>
</dbReference>
<evidence type="ECO:0000313" key="5">
    <source>
        <dbReference type="Proteomes" id="UP000009170"/>
    </source>
</evidence>
<reference evidence="4" key="3">
    <citation type="submission" date="2017-04" db="EMBL/GenBank/DDBJ databases">
        <title>Population genomics of picophytoplankton unveils novel chromosome hypervariability.</title>
        <authorList>
            <consortium name="DOE Joint Genome Institute"/>
            <person name="Blanc-Mathieu R."/>
            <person name="Krasovec M."/>
            <person name="Hebrard M."/>
            <person name="Yau S."/>
            <person name="Desgranges E."/>
            <person name="Martin J."/>
            <person name="Schackwitz W."/>
            <person name="Kuo A."/>
            <person name="Salin G."/>
            <person name="Donnadieu C."/>
            <person name="Desdevises Y."/>
            <person name="Sanchez-Ferandin S."/>
            <person name="Moreau H."/>
            <person name="Rivals E."/>
            <person name="Grigoriev I.V."/>
            <person name="Grimsley N."/>
            <person name="Eyre-Walker A."/>
            <person name="Piganeau G."/>
        </authorList>
    </citation>
    <scope>NUCLEOTIDE SEQUENCE [LARGE SCALE GENOMIC DNA]</scope>
    <source>
        <strain evidence="4">RCC 1115</strain>
    </source>
</reference>